<name>A0AAP0RWD4_LIQFO</name>
<sequence>MSDTSQSSPTTAGIVTGMTIPPIYVKYEDKIKSYEEGMKVQWGRLCEMVDEKVLKKMKSKIVEVKEDKKVE</sequence>
<evidence type="ECO:0000313" key="1">
    <source>
        <dbReference type="EMBL" id="KAK9285434.1"/>
    </source>
</evidence>
<dbReference type="AlphaFoldDB" id="A0AAP0RWD4"/>
<comment type="caution">
    <text evidence="1">The sequence shown here is derived from an EMBL/GenBank/DDBJ whole genome shotgun (WGS) entry which is preliminary data.</text>
</comment>
<protein>
    <submittedName>
        <fullName evidence="1">Uncharacterized protein</fullName>
    </submittedName>
</protein>
<organism evidence="1 2">
    <name type="scientific">Liquidambar formosana</name>
    <name type="common">Formosan gum</name>
    <dbReference type="NCBI Taxonomy" id="63359"/>
    <lineage>
        <taxon>Eukaryota</taxon>
        <taxon>Viridiplantae</taxon>
        <taxon>Streptophyta</taxon>
        <taxon>Embryophyta</taxon>
        <taxon>Tracheophyta</taxon>
        <taxon>Spermatophyta</taxon>
        <taxon>Magnoliopsida</taxon>
        <taxon>eudicotyledons</taxon>
        <taxon>Gunneridae</taxon>
        <taxon>Pentapetalae</taxon>
        <taxon>Saxifragales</taxon>
        <taxon>Altingiaceae</taxon>
        <taxon>Liquidambar</taxon>
    </lineage>
</organism>
<keyword evidence="2" id="KW-1185">Reference proteome</keyword>
<gene>
    <name evidence="1" type="ORF">L1049_024627</name>
</gene>
<accession>A0AAP0RWD4</accession>
<dbReference type="EMBL" id="JBBPBK010000005">
    <property type="protein sequence ID" value="KAK9285434.1"/>
    <property type="molecule type" value="Genomic_DNA"/>
</dbReference>
<dbReference type="Proteomes" id="UP001415857">
    <property type="component" value="Unassembled WGS sequence"/>
</dbReference>
<proteinExistence type="predicted"/>
<evidence type="ECO:0000313" key="2">
    <source>
        <dbReference type="Proteomes" id="UP001415857"/>
    </source>
</evidence>
<reference evidence="1 2" key="1">
    <citation type="journal article" date="2024" name="Plant J.">
        <title>Genome sequences and population genomics reveal climatic adaptation and genomic divergence between two closely related sweetgum species.</title>
        <authorList>
            <person name="Xu W.Q."/>
            <person name="Ren C.Q."/>
            <person name="Zhang X.Y."/>
            <person name="Comes H.P."/>
            <person name="Liu X.H."/>
            <person name="Li Y.G."/>
            <person name="Kettle C.J."/>
            <person name="Jalonen R."/>
            <person name="Gaisberger H."/>
            <person name="Ma Y.Z."/>
            <person name="Qiu Y.X."/>
        </authorList>
    </citation>
    <scope>NUCLEOTIDE SEQUENCE [LARGE SCALE GENOMIC DNA]</scope>
    <source>
        <strain evidence="1">Hangzhou</strain>
    </source>
</reference>